<keyword evidence="2" id="KW-1185">Reference proteome</keyword>
<dbReference type="Proteomes" id="UP001558713">
    <property type="component" value="Unassembled WGS sequence"/>
</dbReference>
<gene>
    <name evidence="1" type="ORF">V5N11_025017</name>
</gene>
<accession>A0ABD1ALT0</accession>
<protein>
    <submittedName>
        <fullName evidence="1">Protein CUP-SHAPED COTYLEDON 1</fullName>
    </submittedName>
</protein>
<dbReference type="AlphaFoldDB" id="A0ABD1ALT0"/>
<proteinExistence type="predicted"/>
<name>A0ABD1ALT0_CARAN</name>
<dbReference type="SUPFAM" id="SSF101941">
    <property type="entry name" value="NAC domain"/>
    <property type="match status" value="1"/>
</dbReference>
<comment type="caution">
    <text evidence="1">The sequence shown here is derived from an EMBL/GenBank/DDBJ whole genome shotgun (WGS) entry which is preliminary data.</text>
</comment>
<dbReference type="InterPro" id="IPR036093">
    <property type="entry name" value="NAC_dom_sf"/>
</dbReference>
<organism evidence="1 2">
    <name type="scientific">Cardamine amara subsp. amara</name>
    <dbReference type="NCBI Taxonomy" id="228776"/>
    <lineage>
        <taxon>Eukaryota</taxon>
        <taxon>Viridiplantae</taxon>
        <taxon>Streptophyta</taxon>
        <taxon>Embryophyta</taxon>
        <taxon>Tracheophyta</taxon>
        <taxon>Spermatophyta</taxon>
        <taxon>Magnoliopsida</taxon>
        <taxon>eudicotyledons</taxon>
        <taxon>Gunneridae</taxon>
        <taxon>Pentapetalae</taxon>
        <taxon>rosids</taxon>
        <taxon>malvids</taxon>
        <taxon>Brassicales</taxon>
        <taxon>Brassicaceae</taxon>
        <taxon>Cardamineae</taxon>
        <taxon>Cardamine</taxon>
    </lineage>
</organism>
<evidence type="ECO:0000313" key="1">
    <source>
        <dbReference type="EMBL" id="KAL1202455.1"/>
    </source>
</evidence>
<reference evidence="1 2" key="1">
    <citation type="submission" date="2024-04" db="EMBL/GenBank/DDBJ databases">
        <title>Genome assembly C_amara_ONT_v2.</title>
        <authorList>
            <person name="Yant L."/>
            <person name="Moore C."/>
            <person name="Slenker M."/>
        </authorList>
    </citation>
    <scope>NUCLEOTIDE SEQUENCE [LARGE SCALE GENOMIC DNA]</scope>
    <source>
        <tissue evidence="1">Leaf</tissue>
    </source>
</reference>
<dbReference type="EMBL" id="JBANAX010000576">
    <property type="protein sequence ID" value="KAL1202455.1"/>
    <property type="molecule type" value="Genomic_DNA"/>
</dbReference>
<sequence>MKKALVFYKGRAPKGEKSCWDEWVLCKVCLKSGVVNRETKLISSSTSVAGEFSSAGSAIAPIIDAFASEHVSCFSNNAAAAAHADESFHTLYLPAPPPSLPRAASASSYG</sequence>
<evidence type="ECO:0000313" key="2">
    <source>
        <dbReference type="Proteomes" id="UP001558713"/>
    </source>
</evidence>